<dbReference type="PANTHER" id="PTHR43095">
    <property type="entry name" value="SUGAR KINASE"/>
    <property type="match status" value="1"/>
</dbReference>
<gene>
    <name evidence="7" type="primary">xylB_14</name>
    <name evidence="7" type="ORF">BWY41_01963</name>
</gene>
<dbReference type="InterPro" id="IPR018484">
    <property type="entry name" value="FGGY_N"/>
</dbReference>
<dbReference type="InterPro" id="IPR018483">
    <property type="entry name" value="Carb_kinase_FGGY_CS"/>
</dbReference>
<keyword evidence="2 4" id="KW-0808">Transferase</keyword>
<proteinExistence type="inferred from homology"/>
<protein>
    <submittedName>
        <fullName evidence="7">Xylulose kinase</fullName>
        <ecNumber evidence="7">2.7.1.17</ecNumber>
    </submittedName>
</protein>
<comment type="similarity">
    <text evidence="1 4">Belongs to the FGGY kinase family.</text>
</comment>
<dbReference type="AlphaFoldDB" id="A0A1V5SJE5"/>
<evidence type="ECO:0000256" key="4">
    <source>
        <dbReference type="RuleBase" id="RU003733"/>
    </source>
</evidence>
<reference evidence="7" key="1">
    <citation type="submission" date="2017-02" db="EMBL/GenBank/DDBJ databases">
        <title>Delving into the versatile metabolic prowess of the omnipresent phylum Bacteroidetes.</title>
        <authorList>
            <person name="Nobu M.K."/>
            <person name="Mei R."/>
            <person name="Narihiro T."/>
            <person name="Kuroda K."/>
            <person name="Liu W.-T."/>
        </authorList>
    </citation>
    <scope>NUCLEOTIDE SEQUENCE</scope>
    <source>
        <strain evidence="7">ADurb.Bin276</strain>
    </source>
</reference>
<dbReference type="Gene3D" id="3.30.420.40">
    <property type="match status" value="2"/>
</dbReference>
<feature type="domain" description="Carbohydrate kinase FGGY C-terminal" evidence="6">
    <location>
        <begin position="295"/>
        <end position="490"/>
    </location>
</feature>
<evidence type="ECO:0000256" key="2">
    <source>
        <dbReference type="ARBA" id="ARBA00022679"/>
    </source>
</evidence>
<organism evidence="7">
    <name type="scientific">Candidatus Atribacter allofermentans</name>
    <dbReference type="NCBI Taxonomy" id="1852833"/>
    <lineage>
        <taxon>Bacteria</taxon>
        <taxon>Pseudomonadati</taxon>
        <taxon>Atribacterota</taxon>
        <taxon>Atribacteria</taxon>
        <taxon>Atribacterales</taxon>
        <taxon>Atribacteraceae</taxon>
        <taxon>Atribacter</taxon>
    </lineage>
</organism>
<dbReference type="PANTHER" id="PTHR43095:SF5">
    <property type="entry name" value="XYLULOSE KINASE"/>
    <property type="match status" value="1"/>
</dbReference>
<dbReference type="InterPro" id="IPR050406">
    <property type="entry name" value="FGGY_Carb_Kinase"/>
</dbReference>
<evidence type="ECO:0000256" key="1">
    <source>
        <dbReference type="ARBA" id="ARBA00009156"/>
    </source>
</evidence>
<evidence type="ECO:0000259" key="6">
    <source>
        <dbReference type="Pfam" id="PF02782"/>
    </source>
</evidence>
<name>A0A1V5SJE5_9BACT</name>
<keyword evidence="3 4" id="KW-0418">Kinase</keyword>
<sequence>MILILTVLLKLLIHIILDRISKSILLFENILGDGKMSKYIMVWDLGTGGNKASLYDEEGNCLAGVFVPYDTIYPAHGWHEQKPIDWWKAIVHSTRQLLNRTNIKKEEVYCCSISGHSLGAVPLDKQGNLLRKQTPIWSDGRAVEQAQKFFDGFDEIRWYTITGNGFPPPLYSLFKILWYRDVEPEVFKKIDKVIGTKDYINFKLTGRVTTDFSYASGSGVYDLKNWDYSEELIEASGLSASIFPEIVQSTEIIGQIRPDSAEELGLHSNVYVVSGGVDNSCMALGSKAFKEGRVYNSLGSSSWIAVSSRNPLLDPIARPYVFAHVVPGFFASALAIISAGSSFRWLRDHITIDLKTQANNQGIDVYELMTAEAAQSQVGSHKLLFNPSLGGGMPIDKNIHIRGAFIGIDLVHTRADMIRAAMEGIALGLKCCLDKLKEMTRLSEEMLLVGGGSKSELWRQIYADVYNMKVIKTNIDEQAAALGAAACAAVGTGLWKSFDRIDDLHNLVECITPIPENIEKYQKIYEVYKRVSNCLSDIGNDMGKLDV</sequence>
<dbReference type="Pfam" id="PF02782">
    <property type="entry name" value="FGGY_C"/>
    <property type="match status" value="1"/>
</dbReference>
<comment type="caution">
    <text evidence="7">The sequence shown here is derived from an EMBL/GenBank/DDBJ whole genome shotgun (WGS) entry which is preliminary data.</text>
</comment>
<dbReference type="InterPro" id="IPR018485">
    <property type="entry name" value="FGGY_C"/>
</dbReference>
<dbReference type="GO" id="GO:0004856">
    <property type="term" value="F:D-xylulokinase activity"/>
    <property type="evidence" value="ECO:0007669"/>
    <property type="project" value="UniProtKB-EC"/>
</dbReference>
<feature type="domain" description="Carbohydrate kinase FGGY N-terminal" evidence="5">
    <location>
        <begin position="39"/>
        <end position="285"/>
    </location>
</feature>
<dbReference type="PROSITE" id="PS00445">
    <property type="entry name" value="FGGY_KINASES_2"/>
    <property type="match status" value="1"/>
</dbReference>
<dbReference type="InterPro" id="IPR043129">
    <property type="entry name" value="ATPase_NBD"/>
</dbReference>
<dbReference type="SUPFAM" id="SSF53067">
    <property type="entry name" value="Actin-like ATPase domain"/>
    <property type="match status" value="2"/>
</dbReference>
<evidence type="ECO:0000259" key="5">
    <source>
        <dbReference type="Pfam" id="PF00370"/>
    </source>
</evidence>
<dbReference type="EC" id="2.7.1.17" evidence="7"/>
<evidence type="ECO:0000256" key="3">
    <source>
        <dbReference type="ARBA" id="ARBA00022777"/>
    </source>
</evidence>
<evidence type="ECO:0000313" key="7">
    <source>
        <dbReference type="EMBL" id="OQA54628.1"/>
    </source>
</evidence>
<dbReference type="Proteomes" id="UP000485569">
    <property type="component" value="Unassembled WGS sequence"/>
</dbReference>
<dbReference type="PIRSF" id="PIRSF000538">
    <property type="entry name" value="GlpK"/>
    <property type="match status" value="1"/>
</dbReference>
<dbReference type="CDD" id="cd07805">
    <property type="entry name" value="ASKHA_NBD_FGGY_CvXK-like"/>
    <property type="match status" value="1"/>
</dbReference>
<dbReference type="Pfam" id="PF00370">
    <property type="entry name" value="FGGY_N"/>
    <property type="match status" value="1"/>
</dbReference>
<dbReference type="InterPro" id="IPR000577">
    <property type="entry name" value="Carb_kinase_FGGY"/>
</dbReference>
<dbReference type="EMBL" id="MWBQ01000203">
    <property type="protein sequence ID" value="OQA54628.1"/>
    <property type="molecule type" value="Genomic_DNA"/>
</dbReference>
<accession>A0A1V5SJE5</accession>